<keyword evidence="1" id="KW-1133">Transmembrane helix</keyword>
<dbReference type="InterPro" id="IPR045519">
    <property type="entry name" value="DUF6476"/>
</dbReference>
<dbReference type="EMBL" id="FWFQ01000009">
    <property type="protein sequence ID" value="SLN33133.1"/>
    <property type="molecule type" value="Genomic_DNA"/>
</dbReference>
<gene>
    <name evidence="2" type="ORF">PSA7680_01555</name>
</gene>
<feature type="transmembrane region" description="Helical" evidence="1">
    <location>
        <begin position="6"/>
        <end position="29"/>
    </location>
</feature>
<accession>A0A1Y5S7X8</accession>
<proteinExistence type="predicted"/>
<keyword evidence="1" id="KW-0812">Transmembrane</keyword>
<evidence type="ECO:0000313" key="3">
    <source>
        <dbReference type="Proteomes" id="UP000193409"/>
    </source>
</evidence>
<dbReference type="Proteomes" id="UP000193409">
    <property type="component" value="Unassembled WGS sequence"/>
</dbReference>
<reference evidence="2 3" key="1">
    <citation type="submission" date="2017-03" db="EMBL/GenBank/DDBJ databases">
        <authorList>
            <person name="Afonso C.L."/>
            <person name="Miller P.J."/>
            <person name="Scott M.A."/>
            <person name="Spackman E."/>
            <person name="Goraichik I."/>
            <person name="Dimitrov K.M."/>
            <person name="Suarez D.L."/>
            <person name="Swayne D.E."/>
        </authorList>
    </citation>
    <scope>NUCLEOTIDE SEQUENCE [LARGE SCALE GENOMIC DNA]</scope>
    <source>
        <strain evidence="2 3">CECT 7680</strain>
    </source>
</reference>
<evidence type="ECO:0000313" key="2">
    <source>
        <dbReference type="EMBL" id="SLN33133.1"/>
    </source>
</evidence>
<dbReference type="Pfam" id="PF20082">
    <property type="entry name" value="DUF6476"/>
    <property type="match status" value="1"/>
</dbReference>
<sequence length="92" mass="10123">MVRFLRGLVLALTLTMIAGVVIIIALIVIRFREVRQSPDLPASIALPQGAEAIAFTQAPDWYAVVTKDDRILIYDRRSGALRQTVTLEASGE</sequence>
<protein>
    <submittedName>
        <fullName evidence="2">Uncharacterized protein</fullName>
    </submittedName>
</protein>
<keyword evidence="1" id="KW-0472">Membrane</keyword>
<name>A0A1Y5S7X8_9RHOB</name>
<organism evidence="2 3">
    <name type="scientific">Pseudoruegeria aquimaris</name>
    <dbReference type="NCBI Taxonomy" id="393663"/>
    <lineage>
        <taxon>Bacteria</taxon>
        <taxon>Pseudomonadati</taxon>
        <taxon>Pseudomonadota</taxon>
        <taxon>Alphaproteobacteria</taxon>
        <taxon>Rhodobacterales</taxon>
        <taxon>Roseobacteraceae</taxon>
        <taxon>Pseudoruegeria</taxon>
    </lineage>
</organism>
<evidence type="ECO:0000256" key="1">
    <source>
        <dbReference type="SAM" id="Phobius"/>
    </source>
</evidence>
<dbReference type="AlphaFoldDB" id="A0A1Y5S7X8"/>
<keyword evidence="3" id="KW-1185">Reference proteome</keyword>